<keyword evidence="2 7" id="KW-0812">Transmembrane</keyword>
<evidence type="ECO:0000256" key="6">
    <source>
        <dbReference type="SAM" id="MobiDB-lite"/>
    </source>
</evidence>
<feature type="transmembrane region" description="Helical" evidence="7">
    <location>
        <begin position="379"/>
        <end position="398"/>
    </location>
</feature>
<evidence type="ECO:0000313" key="9">
    <source>
        <dbReference type="EMBL" id="KFH43289.1"/>
    </source>
</evidence>
<evidence type="ECO:0000256" key="1">
    <source>
        <dbReference type="ARBA" id="ARBA00004141"/>
    </source>
</evidence>
<dbReference type="EMBL" id="JPKY01000072">
    <property type="protein sequence ID" value="KFH43289.1"/>
    <property type="molecule type" value="Genomic_DNA"/>
</dbReference>
<keyword evidence="3 7" id="KW-1133">Transmembrane helix</keyword>
<accession>A0A086T1Q7</accession>
<evidence type="ECO:0000256" key="2">
    <source>
        <dbReference type="ARBA" id="ARBA00022692"/>
    </source>
</evidence>
<dbReference type="Proteomes" id="UP000029964">
    <property type="component" value="Unassembled WGS sequence"/>
</dbReference>
<feature type="transmembrane region" description="Helical" evidence="7">
    <location>
        <begin position="318"/>
        <end position="335"/>
    </location>
</feature>
<dbReference type="PANTHER" id="PTHR23502">
    <property type="entry name" value="MAJOR FACILITATOR SUPERFAMILY"/>
    <property type="match status" value="1"/>
</dbReference>
<evidence type="ECO:0000313" key="10">
    <source>
        <dbReference type="Proteomes" id="UP000029964"/>
    </source>
</evidence>
<evidence type="ECO:0000256" key="4">
    <source>
        <dbReference type="ARBA" id="ARBA00023136"/>
    </source>
</evidence>
<feature type="transmembrane region" description="Helical" evidence="7">
    <location>
        <begin position="498"/>
        <end position="518"/>
    </location>
</feature>
<dbReference type="CDD" id="cd17323">
    <property type="entry name" value="MFS_Tpo1_MDR_like"/>
    <property type="match status" value="1"/>
</dbReference>
<dbReference type="Pfam" id="PF07690">
    <property type="entry name" value="MFS_1"/>
    <property type="match status" value="1"/>
</dbReference>
<dbReference type="PANTHER" id="PTHR23502:SF33">
    <property type="entry name" value="MAJOR FACILITATOR SUPERFAMILY (MFS) PROFILE DOMAIN-CONTAINING PROTEIN-RELATED"/>
    <property type="match status" value="1"/>
</dbReference>
<feature type="transmembrane region" description="Helical" evidence="7">
    <location>
        <begin position="433"/>
        <end position="452"/>
    </location>
</feature>
<reference evidence="10" key="1">
    <citation type="journal article" date="2014" name="Genome Announc.">
        <title>Genome sequence and annotation of Acremonium chrysogenum, producer of the beta-lactam antibiotic cephalosporin C.</title>
        <authorList>
            <person name="Terfehr D."/>
            <person name="Dahlmann T.A."/>
            <person name="Specht T."/>
            <person name="Zadra I."/>
            <person name="Kuernsteiner H."/>
            <person name="Kueck U."/>
        </authorList>
    </citation>
    <scope>NUCLEOTIDE SEQUENCE [LARGE SCALE GENOMIC DNA]</scope>
    <source>
        <strain evidence="10">ATCC 11550 / CBS 779.69 / DSM 880 / IAM 14645 / JCM 23072 / IMI 49137</strain>
    </source>
</reference>
<dbReference type="AlphaFoldDB" id="A0A086T1Q7"/>
<name>A0A086T1Q7_HAPC1</name>
<dbReference type="HOGENOM" id="CLU_008455_1_1_1"/>
<sequence>MEKPVVVVESDTCDQQSSNQALEEAGSGADSPIQREPVPLMELERSLVGWESLTDPMNPSPLGSSVVAPSIALTLEEFKETSLMLGSFMVTIYVLGFAIGPLFLGPLSEIYGRRPVVVLSTWFFNAWVLGSALAPTMPGLIVMRLLAGIGGSAVLTIPPAIIADLYPVEKRGFANSLIVFVQSLGPAVGPICGGFIAQYLGWRWSYWVLLIAAGSVTVLMSIYMPESYAPRILHKKAQRLQKETGRTDLHSQLSLNLDTKTILARSIARPAKMLISSPIVILICAYVATVYGFLYLMFTTIPTVFGEAYGWPTSLAGLAYTPLGLGMLMALCILMKTNDATLIKLTKKNNHVYERKPDHDPKIRTSDEMACNTPAEMRLPATIYYAAFVPVSLFWYGWSVEKKAHWYAPLPTHSKEARRTQELTSVCGTHHRAVPIVGLVPYGFGMIGIFMPCQTYLVDVFPKYAASAVATSRASLSIMGAFLPLAGPPLYESLGVGYGNTVLGALALVMTPIPLLLYK</sequence>
<keyword evidence="10" id="KW-1185">Reference proteome</keyword>
<feature type="transmembrane region" description="Helical" evidence="7">
    <location>
        <begin position="177"/>
        <end position="200"/>
    </location>
</feature>
<dbReference type="Gene3D" id="1.20.1250.20">
    <property type="entry name" value="MFS general substrate transporter like domains"/>
    <property type="match status" value="1"/>
</dbReference>
<evidence type="ECO:0000256" key="7">
    <source>
        <dbReference type="SAM" id="Phobius"/>
    </source>
</evidence>
<comment type="subcellular location">
    <subcellularLocation>
        <location evidence="1">Membrane</location>
        <topology evidence="1">Multi-pass membrane protein</topology>
    </subcellularLocation>
</comment>
<feature type="transmembrane region" description="Helical" evidence="7">
    <location>
        <begin position="83"/>
        <end position="104"/>
    </location>
</feature>
<feature type="transmembrane region" description="Helical" evidence="7">
    <location>
        <begin position="279"/>
        <end position="298"/>
    </location>
</feature>
<evidence type="ECO:0000259" key="8">
    <source>
        <dbReference type="PROSITE" id="PS50850"/>
    </source>
</evidence>
<dbReference type="PROSITE" id="PS00216">
    <property type="entry name" value="SUGAR_TRANSPORT_1"/>
    <property type="match status" value="1"/>
</dbReference>
<feature type="transmembrane region" description="Helical" evidence="7">
    <location>
        <begin position="116"/>
        <end position="135"/>
    </location>
</feature>
<dbReference type="InterPro" id="IPR036259">
    <property type="entry name" value="MFS_trans_sf"/>
</dbReference>
<comment type="caution">
    <text evidence="9">The sequence shown here is derived from an EMBL/GenBank/DDBJ whole genome shotgun (WGS) entry which is preliminary data.</text>
</comment>
<feature type="transmembrane region" description="Helical" evidence="7">
    <location>
        <begin position="206"/>
        <end position="225"/>
    </location>
</feature>
<dbReference type="GO" id="GO:0042908">
    <property type="term" value="P:xenobiotic transport"/>
    <property type="evidence" value="ECO:0007669"/>
    <property type="project" value="UniProtKB-ARBA"/>
</dbReference>
<feature type="transmembrane region" description="Helical" evidence="7">
    <location>
        <begin position="141"/>
        <end position="165"/>
    </location>
</feature>
<proteinExistence type="predicted"/>
<dbReference type="PRINTS" id="PR01036">
    <property type="entry name" value="TCRTETB"/>
</dbReference>
<dbReference type="STRING" id="857340.A0A086T1Q7"/>
<organism evidence="9 10">
    <name type="scientific">Hapsidospora chrysogenum (strain ATCC 11550 / CBS 779.69 / DSM 880 / IAM 14645 / JCM 23072 / IMI 49137)</name>
    <name type="common">Acremonium chrysogenum</name>
    <dbReference type="NCBI Taxonomy" id="857340"/>
    <lineage>
        <taxon>Eukaryota</taxon>
        <taxon>Fungi</taxon>
        <taxon>Dikarya</taxon>
        <taxon>Ascomycota</taxon>
        <taxon>Pezizomycotina</taxon>
        <taxon>Sordariomycetes</taxon>
        <taxon>Hypocreomycetidae</taxon>
        <taxon>Hypocreales</taxon>
        <taxon>Bionectriaceae</taxon>
        <taxon>Hapsidospora</taxon>
    </lineage>
</organism>
<protein>
    <submittedName>
        <fullName evidence="9">Putative transporter-like protein</fullName>
    </submittedName>
</protein>
<dbReference type="GO" id="GO:0140115">
    <property type="term" value="P:export across plasma membrane"/>
    <property type="evidence" value="ECO:0007669"/>
    <property type="project" value="UniProtKB-ARBA"/>
</dbReference>
<feature type="domain" description="Major facilitator superfamily (MFS) profile" evidence="8">
    <location>
        <begin position="37"/>
        <end position="519"/>
    </location>
</feature>
<dbReference type="InterPro" id="IPR005829">
    <property type="entry name" value="Sugar_transporter_CS"/>
</dbReference>
<feature type="transmembrane region" description="Helical" evidence="7">
    <location>
        <begin position="464"/>
        <end position="486"/>
    </location>
</feature>
<dbReference type="InterPro" id="IPR011701">
    <property type="entry name" value="MFS"/>
</dbReference>
<gene>
    <name evidence="9" type="ORF">ACRE_059210</name>
</gene>
<dbReference type="FunFam" id="1.20.1250.20:FF:000011">
    <property type="entry name" value="MFS multidrug transporter, putative"/>
    <property type="match status" value="1"/>
</dbReference>
<dbReference type="OrthoDB" id="5296287at2759"/>
<dbReference type="GO" id="GO:0016020">
    <property type="term" value="C:membrane"/>
    <property type="evidence" value="ECO:0007669"/>
    <property type="project" value="UniProtKB-SubCell"/>
</dbReference>
<dbReference type="PROSITE" id="PS50850">
    <property type="entry name" value="MFS"/>
    <property type="match status" value="1"/>
</dbReference>
<dbReference type="GO" id="GO:0022857">
    <property type="term" value="F:transmembrane transporter activity"/>
    <property type="evidence" value="ECO:0007669"/>
    <property type="project" value="InterPro"/>
</dbReference>
<keyword evidence="4 7" id="KW-0472">Membrane</keyword>
<evidence type="ECO:0000256" key="3">
    <source>
        <dbReference type="ARBA" id="ARBA00022989"/>
    </source>
</evidence>
<feature type="region of interest" description="Disordered" evidence="6">
    <location>
        <begin position="1"/>
        <end position="34"/>
    </location>
</feature>
<dbReference type="InterPro" id="IPR020846">
    <property type="entry name" value="MFS_dom"/>
</dbReference>
<keyword evidence="5" id="KW-0325">Glycoprotein</keyword>
<evidence type="ECO:0000256" key="5">
    <source>
        <dbReference type="ARBA" id="ARBA00023180"/>
    </source>
</evidence>
<dbReference type="SUPFAM" id="SSF103473">
    <property type="entry name" value="MFS general substrate transporter"/>
    <property type="match status" value="1"/>
</dbReference>